<dbReference type="NCBIfam" id="TIGR02365">
    <property type="entry name" value="dha_L_ycgS"/>
    <property type="match status" value="1"/>
</dbReference>
<dbReference type="GO" id="GO:0005829">
    <property type="term" value="C:cytosol"/>
    <property type="evidence" value="ECO:0007669"/>
    <property type="project" value="TreeGrafter"/>
</dbReference>
<dbReference type="PANTHER" id="PTHR28629:SF4">
    <property type="entry name" value="TRIOKINASE_FMN CYCLASE"/>
    <property type="match status" value="1"/>
</dbReference>
<dbReference type="FunFam" id="1.25.40.340:FF:000002">
    <property type="entry name" value="Dihydroxyacetone kinase, L subunit"/>
    <property type="match status" value="1"/>
</dbReference>
<evidence type="ECO:0000313" key="5">
    <source>
        <dbReference type="Proteomes" id="UP000662185"/>
    </source>
</evidence>
<proteinExistence type="predicted"/>
<keyword evidence="5" id="KW-1185">Reference proteome</keyword>
<evidence type="ECO:0000259" key="3">
    <source>
        <dbReference type="PROSITE" id="PS51480"/>
    </source>
</evidence>
<dbReference type="InterPro" id="IPR050861">
    <property type="entry name" value="Dihydroxyacetone_Kinase"/>
</dbReference>
<dbReference type="InterPro" id="IPR012737">
    <property type="entry name" value="DhaK_L_YcgS"/>
</dbReference>
<dbReference type="GO" id="GO:0004371">
    <property type="term" value="F:glycerone kinase activity"/>
    <property type="evidence" value="ECO:0007669"/>
    <property type="project" value="InterPro"/>
</dbReference>
<evidence type="ECO:0000256" key="1">
    <source>
        <dbReference type="ARBA" id="ARBA00022679"/>
    </source>
</evidence>
<reference evidence="5" key="1">
    <citation type="journal article" date="2020" name="ISME J.">
        <title>Comparative genomics reveals insights into cyanobacterial evolution and habitat adaptation.</title>
        <authorList>
            <person name="Chen M.Y."/>
            <person name="Teng W.K."/>
            <person name="Zhao L."/>
            <person name="Hu C.X."/>
            <person name="Zhou Y.K."/>
            <person name="Han B.P."/>
            <person name="Song L.R."/>
            <person name="Shu W.S."/>
        </authorList>
    </citation>
    <scope>NUCLEOTIDE SEQUENCE [LARGE SCALE GENOMIC DNA]</scope>
    <source>
        <strain evidence="5">FACHB-251</strain>
    </source>
</reference>
<organism evidence="4 5">
    <name type="scientific">Anabaena sphaerica FACHB-251</name>
    <dbReference type="NCBI Taxonomy" id="2692883"/>
    <lineage>
        <taxon>Bacteria</taxon>
        <taxon>Bacillati</taxon>
        <taxon>Cyanobacteriota</taxon>
        <taxon>Cyanophyceae</taxon>
        <taxon>Nostocales</taxon>
        <taxon>Nostocaceae</taxon>
        <taxon>Anabaena</taxon>
    </lineage>
</organism>
<dbReference type="InterPro" id="IPR036117">
    <property type="entry name" value="DhaL_dom_sf"/>
</dbReference>
<evidence type="ECO:0000256" key="2">
    <source>
        <dbReference type="ARBA" id="ARBA00022777"/>
    </source>
</evidence>
<dbReference type="Gene3D" id="1.25.40.340">
    <property type="match status" value="1"/>
</dbReference>
<keyword evidence="1" id="KW-0808">Transferase</keyword>
<sequence length="214" mass="22833">MVTQVQIVEWLQVFASVIEHHKEDLTELDASIGDADHGINMDRGFKKVRSILPSVAGKDISSIFKTVSMTLISSVGGASGPLYGTWFLRASSATAGKQELTAKDMLNLLQSGLEGVIERGKAQLGDKTMVDVLSPAVTAFEQAVNEGMETVAALRVAVGAAEGGLKETIPMLAKKGRASYLGDRSIGHQDPGGTSAYWMLRSLLEVVEGSRRTK</sequence>
<dbReference type="PANTHER" id="PTHR28629">
    <property type="entry name" value="TRIOKINASE/FMN CYCLASE"/>
    <property type="match status" value="1"/>
</dbReference>
<protein>
    <submittedName>
        <fullName evidence="4">Dihydroxyacetone kinase subunit L</fullName>
    </submittedName>
</protein>
<accession>A0A926WD57</accession>
<keyword evidence="2 4" id="KW-0418">Kinase</keyword>
<dbReference type="Pfam" id="PF02734">
    <property type="entry name" value="Dak2"/>
    <property type="match status" value="1"/>
</dbReference>
<feature type="domain" description="DhaL" evidence="3">
    <location>
        <begin position="5"/>
        <end position="205"/>
    </location>
</feature>
<dbReference type="GO" id="GO:0019563">
    <property type="term" value="P:glycerol catabolic process"/>
    <property type="evidence" value="ECO:0007669"/>
    <property type="project" value="TreeGrafter"/>
</dbReference>
<dbReference type="Proteomes" id="UP000662185">
    <property type="component" value="Unassembled WGS sequence"/>
</dbReference>
<dbReference type="SMART" id="SM01120">
    <property type="entry name" value="Dak2"/>
    <property type="match status" value="1"/>
</dbReference>
<dbReference type="EMBL" id="JACJQU010000001">
    <property type="protein sequence ID" value="MBD2292007.1"/>
    <property type="molecule type" value="Genomic_DNA"/>
</dbReference>
<dbReference type="PROSITE" id="PS51480">
    <property type="entry name" value="DHAL"/>
    <property type="match status" value="1"/>
</dbReference>
<dbReference type="InterPro" id="IPR004007">
    <property type="entry name" value="DhaL_dom"/>
</dbReference>
<dbReference type="SUPFAM" id="SSF101473">
    <property type="entry name" value="DhaL-like"/>
    <property type="match status" value="1"/>
</dbReference>
<evidence type="ECO:0000313" key="4">
    <source>
        <dbReference type="EMBL" id="MBD2292007.1"/>
    </source>
</evidence>
<gene>
    <name evidence="4" type="primary">dhaL</name>
    <name evidence="4" type="ORF">H6G06_00555</name>
</gene>
<comment type="caution">
    <text evidence="4">The sequence shown here is derived from an EMBL/GenBank/DDBJ whole genome shotgun (WGS) entry which is preliminary data.</text>
</comment>
<dbReference type="AlphaFoldDB" id="A0A926WD57"/>
<dbReference type="RefSeq" id="WP_190556051.1">
    <property type="nucleotide sequence ID" value="NZ_JACJQU010000001.1"/>
</dbReference>
<name>A0A926WD57_9NOST</name>